<evidence type="ECO:0008006" key="5">
    <source>
        <dbReference type="Google" id="ProtNLM"/>
    </source>
</evidence>
<name>A0AAQ0DP73_9PSED</name>
<keyword evidence="2" id="KW-0732">Signal</keyword>
<keyword evidence="1" id="KW-1133">Transmembrane helix</keyword>
<dbReference type="RefSeq" id="WP_036995776.1">
    <property type="nucleotide sequence ID" value="NZ_CP071706.1"/>
</dbReference>
<evidence type="ECO:0000256" key="2">
    <source>
        <dbReference type="SAM" id="SignalP"/>
    </source>
</evidence>
<dbReference type="PROSITE" id="PS51257">
    <property type="entry name" value="PROKAR_LIPOPROTEIN"/>
    <property type="match status" value="1"/>
</dbReference>
<dbReference type="EMBL" id="CP071706">
    <property type="protein sequence ID" value="QWE81275.1"/>
    <property type="molecule type" value="Genomic_DNA"/>
</dbReference>
<dbReference type="Proteomes" id="UP000027121">
    <property type="component" value="Chromosome"/>
</dbReference>
<feature type="chain" id="PRO_5042872528" description="Lipoprotein" evidence="2">
    <location>
        <begin position="23"/>
        <end position="144"/>
    </location>
</feature>
<dbReference type="KEGG" id="pdw:BV82_13240"/>
<keyword evidence="1" id="KW-0472">Membrane</keyword>
<accession>A0AAQ0DP73</accession>
<evidence type="ECO:0000313" key="4">
    <source>
        <dbReference type="Proteomes" id="UP000027121"/>
    </source>
</evidence>
<protein>
    <recommendedName>
        <fullName evidence="5">Lipoprotein</fullName>
    </recommendedName>
</protein>
<keyword evidence="4" id="KW-1185">Reference proteome</keyword>
<feature type="transmembrane region" description="Helical" evidence="1">
    <location>
        <begin position="98"/>
        <end position="115"/>
    </location>
</feature>
<proteinExistence type="predicted"/>
<sequence length="144" mass="15240">MQVSKVIGGAVLAGLVALSGCASIVSDSKPKVGVYAVPRVTSFTVTNSAGRVVHKGQTPNQVILETGRGYFKRETYTVTFHRDGFPDDVHVLRPTVSGWYWGNILIGGLIGMLIVDPLTGAMYTLPDDVTSNPIPLAPAQASVN</sequence>
<dbReference type="AlphaFoldDB" id="A0AAQ0DP73"/>
<organism evidence="3 4">
    <name type="scientific">Pseudomonas donghuensis</name>
    <dbReference type="NCBI Taxonomy" id="1163398"/>
    <lineage>
        <taxon>Bacteria</taxon>
        <taxon>Pseudomonadati</taxon>
        <taxon>Pseudomonadota</taxon>
        <taxon>Gammaproteobacteria</taxon>
        <taxon>Pseudomonadales</taxon>
        <taxon>Pseudomonadaceae</taxon>
        <taxon>Pseudomonas</taxon>
    </lineage>
</organism>
<reference evidence="3 4" key="2">
    <citation type="journal article" date="2016" name="Front. Microbiol.">
        <title>When Genome-Based Approach Meets the 'Old but Good': Revealing Genes Involved in the Antibacterial Activity of Pseudomonas sp. P482 against Soft Rot Pathogens.</title>
        <authorList>
            <person name="Krzyzanowska D.M."/>
            <person name="Ossowicki A."/>
            <person name="Rajewska M."/>
            <person name="Maciag T."/>
            <person name="Jablonska M."/>
            <person name="Obuchowski M."/>
            <person name="Heeb S."/>
            <person name="Jafra S."/>
        </authorList>
    </citation>
    <scope>NUCLEOTIDE SEQUENCE [LARGE SCALE GENOMIC DNA]</scope>
    <source>
        <strain evidence="3 4">P482</strain>
    </source>
</reference>
<feature type="signal peptide" evidence="2">
    <location>
        <begin position="1"/>
        <end position="22"/>
    </location>
</feature>
<reference evidence="3 4" key="1">
    <citation type="journal article" date="2014" name="Genome Announc.">
        <title>Genome Sequence of Pseudomonas sp. Strain P482, a Tomato Rhizosphere Isolate with Broad-Spectrum Antimicrobial Activity.</title>
        <authorList>
            <person name="Krzyzanowska D.M."/>
            <person name="Ossowicki A."/>
            <person name="Jafra S."/>
        </authorList>
    </citation>
    <scope>NUCLEOTIDE SEQUENCE [LARGE SCALE GENOMIC DNA]</scope>
    <source>
        <strain evidence="3 4">P482</strain>
    </source>
</reference>
<evidence type="ECO:0000313" key="3">
    <source>
        <dbReference type="EMBL" id="QWE81275.1"/>
    </source>
</evidence>
<gene>
    <name evidence="3" type="ORF">BV82_13240</name>
</gene>
<dbReference type="GeneID" id="98283251"/>
<evidence type="ECO:0000256" key="1">
    <source>
        <dbReference type="SAM" id="Phobius"/>
    </source>
</evidence>
<keyword evidence="1" id="KW-0812">Transmembrane</keyword>